<dbReference type="Proteomes" id="UP000245956">
    <property type="component" value="Unassembled WGS sequence"/>
</dbReference>
<dbReference type="GO" id="GO:0005546">
    <property type="term" value="F:phosphatidylinositol-4,5-bisphosphate binding"/>
    <property type="evidence" value="ECO:0007669"/>
    <property type="project" value="InterPro"/>
</dbReference>
<dbReference type="GO" id="GO:0000145">
    <property type="term" value="C:exocyst"/>
    <property type="evidence" value="ECO:0007669"/>
    <property type="project" value="InterPro"/>
</dbReference>
<dbReference type="AlphaFoldDB" id="A0A2U3DQ96"/>
<protein>
    <recommendedName>
        <fullName evidence="4">Exocyst complex protein EXO70</fullName>
    </recommendedName>
</protein>
<name>A0A2U3DQ96_PURLI</name>
<comment type="subcellular location">
    <subcellularLocation>
        <location evidence="4">Bud</location>
    </subcellularLocation>
    <subcellularLocation>
        <location evidence="4">Bud neck</location>
    </subcellularLocation>
</comment>
<proteinExistence type="inferred from homology"/>
<comment type="similarity">
    <text evidence="1 4">Belongs to the EXO70 family.</text>
</comment>
<sequence length="779" mass="85288">MAVGLMASAAHHAAVDEEARAEVDVLNSRLDKTTQLTKKIQACLGRLDASGQSVREVAGPLSGETKRLQLLGNNVDAVLAAIGRLRQPADSKEDEEQIIRAGPDKAGLSNYLASIKRLNKSHADMQASNLRANQHTMADLTRLIKAGNSQLEAYFDRLLRAETPRAIEPLHFITKDKQFPVLPQDKIARLGLIYSYLSSCGQAMGHDAPAAKIYADIRAPYLSSSLANLAAASVNTAKKKNPGAMYRAGTNGIGTYAQAMEAMFMSEYDNICSIFTRDDWGNVFQSTCQSALNELARTVRELNAHIKAHLTTDCYLAYEVTEILSAMSGNLDARTGELKSALAAVLKPIRETAKSSLSELLEETKRKVGSLQGLPSDGAPTPMVSETMQRLQAMVEFLRPISGIMISLGDGGWKANTAPSGRSADAIPSLASFDIGADGKDLFSRYCLDTIDALLTALDQKARAVLRAKSLIGVFIANNVAIIQRAIRDSDLHALLESRLDLLDQWRKRATASYTDICKDLSVYLFDTIHTNRTQRPTSGQADSASVVKGLSSKDKDKIKEKFSQFNSAFDDMVSKHRSYHMEREVRSMFGEDIRQKLQPLYDRFWDRYHEIDKGKGKYVKYDKSAIAAVPHIVWGSTVSGHQYMSRPANYGGLCNTSGFTHGTGRRAQSIASSSGRGLLQMQASALAFGPTHLLEQPEYALPNVSLHRGVHGQCKQWTYARLSLPLSWTWVVVLPDAAAAVFSHPSPALDVENAERFHGCFVALLDEVVYTGHVPPDP</sequence>
<dbReference type="PANTHER" id="PTHR12542:SF41">
    <property type="entry name" value="EXOCYST COMPLEX COMPONENT 7"/>
    <property type="match status" value="1"/>
</dbReference>
<evidence type="ECO:0000313" key="6">
    <source>
        <dbReference type="EMBL" id="PWI64433.1"/>
    </source>
</evidence>
<evidence type="ECO:0000256" key="2">
    <source>
        <dbReference type="ARBA" id="ARBA00022448"/>
    </source>
</evidence>
<keyword evidence="2 4" id="KW-0813">Transport</keyword>
<dbReference type="PANTHER" id="PTHR12542">
    <property type="entry name" value="EXOCYST COMPLEX PROTEIN EXO70"/>
    <property type="match status" value="1"/>
</dbReference>
<dbReference type="GO" id="GO:0015031">
    <property type="term" value="P:protein transport"/>
    <property type="evidence" value="ECO:0007669"/>
    <property type="project" value="UniProtKB-KW"/>
</dbReference>
<dbReference type="GO" id="GO:0006887">
    <property type="term" value="P:exocytosis"/>
    <property type="evidence" value="ECO:0007669"/>
    <property type="project" value="UniProtKB-KW"/>
</dbReference>
<evidence type="ECO:0000313" key="7">
    <source>
        <dbReference type="Proteomes" id="UP000245956"/>
    </source>
</evidence>
<dbReference type="Pfam" id="PF03081">
    <property type="entry name" value="Exo70_C"/>
    <property type="match status" value="1"/>
</dbReference>
<dbReference type="Gene3D" id="1.20.1280.170">
    <property type="entry name" value="Exocyst complex component Exo70"/>
    <property type="match status" value="1"/>
</dbReference>
<feature type="domain" description="Exocyst complex subunit Exo70 C-terminal" evidence="5">
    <location>
        <begin position="250"/>
        <end position="629"/>
    </location>
</feature>
<dbReference type="InterPro" id="IPR016159">
    <property type="entry name" value="Cullin_repeat-like_dom_sf"/>
</dbReference>
<dbReference type="EMBL" id="LCWV01000063">
    <property type="protein sequence ID" value="PWI64433.1"/>
    <property type="molecule type" value="Genomic_DNA"/>
</dbReference>
<gene>
    <name evidence="6" type="ORF">PCL_10476</name>
</gene>
<comment type="caution">
    <text evidence="6">The sequence shown here is derived from an EMBL/GenBank/DDBJ whole genome shotgun (WGS) entry which is preliminary data.</text>
</comment>
<organism evidence="6 7">
    <name type="scientific">Purpureocillium lilacinum</name>
    <name type="common">Paecilomyces lilacinus</name>
    <dbReference type="NCBI Taxonomy" id="33203"/>
    <lineage>
        <taxon>Eukaryota</taxon>
        <taxon>Fungi</taxon>
        <taxon>Dikarya</taxon>
        <taxon>Ascomycota</taxon>
        <taxon>Pezizomycotina</taxon>
        <taxon>Sordariomycetes</taxon>
        <taxon>Hypocreomycetidae</taxon>
        <taxon>Hypocreales</taxon>
        <taxon>Ophiocordycipitaceae</taxon>
        <taxon>Purpureocillium</taxon>
    </lineage>
</organism>
<dbReference type="SUPFAM" id="SSF74788">
    <property type="entry name" value="Cullin repeat-like"/>
    <property type="match status" value="1"/>
</dbReference>
<dbReference type="InterPro" id="IPR046364">
    <property type="entry name" value="Exo70_C"/>
</dbReference>
<dbReference type="Pfam" id="PF20669">
    <property type="entry name" value="Exo70_N"/>
    <property type="match status" value="1"/>
</dbReference>
<reference evidence="6 7" key="1">
    <citation type="journal article" date="2016" name="Front. Microbiol.">
        <title>Genome and transcriptome sequences reveal the specific parasitism of the nematophagous Purpureocillium lilacinum 36-1.</title>
        <authorList>
            <person name="Xie J."/>
            <person name="Li S."/>
            <person name="Mo C."/>
            <person name="Xiao X."/>
            <person name="Peng D."/>
            <person name="Wang G."/>
            <person name="Xiao Y."/>
        </authorList>
    </citation>
    <scope>NUCLEOTIDE SEQUENCE [LARGE SCALE GENOMIC DNA]</scope>
    <source>
        <strain evidence="6 7">36-1</strain>
    </source>
</reference>
<evidence type="ECO:0000256" key="4">
    <source>
        <dbReference type="RuleBase" id="RU365026"/>
    </source>
</evidence>
<comment type="function">
    <text evidence="4">Involved in the secretory pathway as part of the exocyst complex which tethers secretory vesicles to the sites of exocytosis. Also plays a role in the assembly of the exocyst.</text>
</comment>
<dbReference type="GO" id="GO:0005935">
    <property type="term" value="C:cellular bud neck"/>
    <property type="evidence" value="ECO:0007669"/>
    <property type="project" value="UniProtKB-SubCell"/>
</dbReference>
<keyword evidence="4" id="KW-0653">Protein transport</keyword>
<dbReference type="InterPro" id="IPR004140">
    <property type="entry name" value="Exo70"/>
</dbReference>
<evidence type="ECO:0000256" key="3">
    <source>
        <dbReference type="ARBA" id="ARBA00022483"/>
    </source>
</evidence>
<evidence type="ECO:0000256" key="1">
    <source>
        <dbReference type="ARBA" id="ARBA00006756"/>
    </source>
</evidence>
<keyword evidence="3 4" id="KW-0268">Exocytosis</keyword>
<accession>A0A2U3DQ96</accession>
<evidence type="ECO:0000259" key="5">
    <source>
        <dbReference type="Pfam" id="PF03081"/>
    </source>
</evidence>